<proteinExistence type="predicted"/>
<dbReference type="PANTHER" id="PTHR35813:SF1">
    <property type="entry name" value="INNER MEMBRANE PROTEIN YBAN"/>
    <property type="match status" value="1"/>
</dbReference>
<keyword evidence="1" id="KW-1003">Cell membrane</keyword>
<dbReference type="PANTHER" id="PTHR35813">
    <property type="entry name" value="INNER MEMBRANE PROTEIN YBAN"/>
    <property type="match status" value="1"/>
</dbReference>
<evidence type="ECO:0000256" key="2">
    <source>
        <dbReference type="SAM" id="Phobius"/>
    </source>
</evidence>
<evidence type="ECO:0000313" key="4">
    <source>
        <dbReference type="Proteomes" id="UP000324260"/>
    </source>
</evidence>
<dbReference type="Proteomes" id="UP000324260">
    <property type="component" value="Unassembled WGS sequence"/>
</dbReference>
<accession>A0A5D9DC34</accession>
<keyword evidence="1 2" id="KW-0472">Membrane</keyword>
<dbReference type="Pfam" id="PF04304">
    <property type="entry name" value="DUF454"/>
    <property type="match status" value="1"/>
</dbReference>
<dbReference type="AlphaFoldDB" id="A0A5D9DC34"/>
<keyword evidence="2" id="KW-1133">Transmembrane helix</keyword>
<evidence type="ECO:0000313" key="3">
    <source>
        <dbReference type="EMBL" id="TZG40205.1"/>
    </source>
</evidence>
<dbReference type="InterPro" id="IPR007401">
    <property type="entry name" value="DUF454"/>
</dbReference>
<dbReference type="EMBL" id="VTPU01000006">
    <property type="protein sequence ID" value="TZG40205.1"/>
    <property type="molecule type" value="Genomic_DNA"/>
</dbReference>
<comment type="caution">
    <text evidence="3">The sequence shown here is derived from an EMBL/GenBank/DDBJ whole genome shotgun (WGS) entry which is preliminary data.</text>
</comment>
<evidence type="ECO:0000256" key="1">
    <source>
        <dbReference type="PIRNR" id="PIRNR016789"/>
    </source>
</evidence>
<comment type="subcellular location">
    <subcellularLocation>
        <location evidence="1">Cell inner membrane</location>
        <topology evidence="1">Multi-pass membrane protein</topology>
    </subcellularLocation>
</comment>
<dbReference type="RefSeq" id="WP_149321821.1">
    <property type="nucleotide sequence ID" value="NZ_JARWAH010000007.1"/>
</dbReference>
<dbReference type="OrthoDB" id="9816293at2"/>
<dbReference type="GO" id="GO:0005886">
    <property type="term" value="C:plasma membrane"/>
    <property type="evidence" value="ECO:0007669"/>
    <property type="project" value="UniProtKB-SubCell"/>
</dbReference>
<name>A0A5D9DC34_HALER</name>
<sequence>MSHARRVVFMALAGICFVLGLIGAFLPLMPTTCFMLLAVWFASRSSPRFAAWIRRHPRFGPTVTAWEDERAIPRHAKWLAGIMLAMSMVVLAFTVSLVWLKLSLILGLALLGIWILTRPEPATES</sequence>
<feature type="transmembrane region" description="Helical" evidence="2">
    <location>
        <begin position="75"/>
        <end position="93"/>
    </location>
</feature>
<gene>
    <name evidence="3" type="ORF">FZZ93_08160</name>
</gene>
<reference evidence="3 4" key="1">
    <citation type="submission" date="2019-08" db="EMBL/GenBank/DDBJ databases">
        <title>Draft Genome Sequence of Halomonas eurihalina Isolated from Preserved Hide-surface.</title>
        <authorList>
            <person name="Hussain S.A."/>
            <person name="Xu A."/>
            <person name="Sarker M."/>
            <person name="Sommers C."/>
        </authorList>
    </citation>
    <scope>NUCLEOTIDE SEQUENCE [LARGE SCALE GENOMIC DNA]</scope>
    <source>
        <strain evidence="3 4">MS1</strain>
    </source>
</reference>
<dbReference type="PIRSF" id="PIRSF016789">
    <property type="entry name" value="DUF454"/>
    <property type="match status" value="1"/>
</dbReference>
<protein>
    <recommendedName>
        <fullName evidence="1">Inner membrane protein</fullName>
    </recommendedName>
</protein>
<organism evidence="3 4">
    <name type="scientific">Halomonas eurihalina</name>
    <dbReference type="NCBI Taxonomy" id="42566"/>
    <lineage>
        <taxon>Bacteria</taxon>
        <taxon>Pseudomonadati</taxon>
        <taxon>Pseudomonadota</taxon>
        <taxon>Gammaproteobacteria</taxon>
        <taxon>Oceanospirillales</taxon>
        <taxon>Halomonadaceae</taxon>
        <taxon>Halomonas</taxon>
    </lineage>
</organism>
<keyword evidence="2" id="KW-0812">Transmembrane</keyword>
<feature type="transmembrane region" description="Helical" evidence="2">
    <location>
        <begin position="7"/>
        <end position="28"/>
    </location>
</feature>
<keyword evidence="1" id="KW-0997">Cell inner membrane</keyword>
<keyword evidence="4" id="KW-1185">Reference proteome</keyword>